<evidence type="ECO:0000313" key="4">
    <source>
        <dbReference type="Proteomes" id="UP001152592"/>
    </source>
</evidence>
<dbReference type="Proteomes" id="UP001152592">
    <property type="component" value="Unassembled WGS sequence"/>
</dbReference>
<dbReference type="SUPFAM" id="SSF53474">
    <property type="entry name" value="alpha/beta-Hydrolases"/>
    <property type="match status" value="1"/>
</dbReference>
<dbReference type="PANTHER" id="PTHR42886">
    <property type="entry name" value="RE40534P-RELATED"/>
    <property type="match status" value="1"/>
</dbReference>
<keyword evidence="1" id="KW-0732">Signal</keyword>
<protein>
    <recommendedName>
        <fullName evidence="2">AB hydrolase-1 domain-containing protein</fullName>
    </recommendedName>
</protein>
<organism evidence="3 4">
    <name type="scientific">Penicillium salamii</name>
    <dbReference type="NCBI Taxonomy" id="1612424"/>
    <lineage>
        <taxon>Eukaryota</taxon>
        <taxon>Fungi</taxon>
        <taxon>Dikarya</taxon>
        <taxon>Ascomycota</taxon>
        <taxon>Pezizomycotina</taxon>
        <taxon>Eurotiomycetes</taxon>
        <taxon>Eurotiomycetidae</taxon>
        <taxon>Eurotiales</taxon>
        <taxon>Aspergillaceae</taxon>
        <taxon>Penicillium</taxon>
    </lineage>
</organism>
<dbReference type="GO" id="GO:0017000">
    <property type="term" value="P:antibiotic biosynthetic process"/>
    <property type="evidence" value="ECO:0007669"/>
    <property type="project" value="UniProtKB-ARBA"/>
</dbReference>
<dbReference type="Gene3D" id="3.40.50.1820">
    <property type="entry name" value="alpha/beta hydrolase"/>
    <property type="match status" value="1"/>
</dbReference>
<accession>A0A9W4IVE9</accession>
<name>A0A9W4IVE9_9EURO</name>
<dbReference type="InterPro" id="IPR000073">
    <property type="entry name" value="AB_hydrolase_1"/>
</dbReference>
<dbReference type="Pfam" id="PF12697">
    <property type="entry name" value="Abhydrolase_6"/>
    <property type="match status" value="1"/>
</dbReference>
<dbReference type="PANTHER" id="PTHR42886:SF87">
    <property type="entry name" value="AB HYDROLASE-1 DOMAIN-CONTAINING PROTEIN"/>
    <property type="match status" value="1"/>
</dbReference>
<feature type="chain" id="PRO_5040901886" description="AB hydrolase-1 domain-containing protein" evidence="1">
    <location>
        <begin position="18"/>
        <end position="375"/>
    </location>
</feature>
<proteinExistence type="predicted"/>
<evidence type="ECO:0000256" key="1">
    <source>
        <dbReference type="SAM" id="SignalP"/>
    </source>
</evidence>
<reference evidence="3" key="1">
    <citation type="submission" date="2021-07" db="EMBL/GenBank/DDBJ databases">
        <authorList>
            <person name="Branca A.L. A."/>
        </authorList>
    </citation>
    <scope>NUCLEOTIDE SEQUENCE</scope>
</reference>
<dbReference type="OrthoDB" id="6365728at2759"/>
<evidence type="ECO:0000313" key="3">
    <source>
        <dbReference type="EMBL" id="CAG8364516.1"/>
    </source>
</evidence>
<sequence>MLAKTVLWAFMAGVTSAKVCYNMTLPISVSARNGNFSGLKTPMTNMDATMFSLESTRQGGNGTEKVLTGYNTVSGRYNISGRYCVPNDISDSDPTLQILTHGIGFDKTYWDISFKGFNYSYVDYALSRGYHTFAYDRLGIGKSSHGDPKNEIQTALEVESLAQITRMIRNGSVPGLRKKPSKIVHVGHSFGSVQSYALTEKYPDISDGIILTGFSLNSTFMPQFLAGSTFQQTKSVQPDQNYTAGYLSPATLANVEYAFFYPGHFDPRILAFAFQSRQPVTVGELLTIGSTPMQSKFTGPVMIISGSNDFPFCGGDCLATGGGEDSIPAAAKMAFPSAKAFSAVVQPNTGHGLNFHYNATGGYKQIADFLGQQGL</sequence>
<dbReference type="EMBL" id="CAJVPD010000199">
    <property type="protein sequence ID" value="CAG8364516.1"/>
    <property type="molecule type" value="Genomic_DNA"/>
</dbReference>
<comment type="caution">
    <text evidence="3">The sequence shown here is derived from an EMBL/GenBank/DDBJ whole genome shotgun (WGS) entry which is preliminary data.</text>
</comment>
<gene>
    <name evidence="3" type="ORF">PSALAMII_LOCUS3973</name>
</gene>
<dbReference type="AlphaFoldDB" id="A0A9W4IVE9"/>
<dbReference type="GO" id="GO:0072330">
    <property type="term" value="P:monocarboxylic acid biosynthetic process"/>
    <property type="evidence" value="ECO:0007669"/>
    <property type="project" value="UniProtKB-ARBA"/>
</dbReference>
<feature type="signal peptide" evidence="1">
    <location>
        <begin position="1"/>
        <end position="17"/>
    </location>
</feature>
<dbReference type="InterPro" id="IPR029058">
    <property type="entry name" value="AB_hydrolase_fold"/>
</dbReference>
<evidence type="ECO:0000259" key="2">
    <source>
        <dbReference type="Pfam" id="PF12697"/>
    </source>
</evidence>
<feature type="domain" description="AB hydrolase-1" evidence="2">
    <location>
        <begin position="98"/>
        <end position="356"/>
    </location>
</feature>